<comment type="caution">
    <text evidence="2">The sequence shown here is derived from an EMBL/GenBank/DDBJ whole genome shotgun (WGS) entry which is preliminary data.</text>
</comment>
<reference evidence="2" key="1">
    <citation type="submission" date="2022-10" db="EMBL/GenBank/DDBJ databases">
        <title>Tapping the CABI collections for fungal endophytes: first genome assemblies for Collariella, Neodidymelliopsis, Ascochyta clinopodiicola, Didymella pomorum, Didymosphaeria variabile, Neocosmospora piperis and Neocucurbitaria cava.</title>
        <authorList>
            <person name="Hill R."/>
        </authorList>
    </citation>
    <scope>NUCLEOTIDE SEQUENCE</scope>
    <source>
        <strain evidence="2">IMI 356814</strain>
    </source>
</reference>
<evidence type="ECO:0000256" key="1">
    <source>
        <dbReference type="SAM" id="MobiDB-lite"/>
    </source>
</evidence>
<dbReference type="Proteomes" id="UP001140560">
    <property type="component" value="Unassembled WGS sequence"/>
</dbReference>
<dbReference type="OrthoDB" id="10565428at2759"/>
<dbReference type="AlphaFoldDB" id="A0A9W8XWZ6"/>
<name>A0A9W8XWZ6_9PLEO</name>
<organism evidence="2 3">
    <name type="scientific">Neocucurbitaria cava</name>
    <dbReference type="NCBI Taxonomy" id="798079"/>
    <lineage>
        <taxon>Eukaryota</taxon>
        <taxon>Fungi</taxon>
        <taxon>Dikarya</taxon>
        <taxon>Ascomycota</taxon>
        <taxon>Pezizomycotina</taxon>
        <taxon>Dothideomycetes</taxon>
        <taxon>Pleosporomycetidae</taxon>
        <taxon>Pleosporales</taxon>
        <taxon>Pleosporineae</taxon>
        <taxon>Cucurbitariaceae</taxon>
        <taxon>Neocucurbitaria</taxon>
    </lineage>
</organism>
<gene>
    <name evidence="2" type="ORF">N0V83_010833</name>
</gene>
<accession>A0A9W8XWZ6</accession>
<protein>
    <submittedName>
        <fullName evidence="2">Uncharacterized protein</fullName>
    </submittedName>
</protein>
<proteinExistence type="predicted"/>
<feature type="region of interest" description="Disordered" evidence="1">
    <location>
        <begin position="569"/>
        <end position="629"/>
    </location>
</feature>
<feature type="compositionally biased region" description="Basic and acidic residues" evidence="1">
    <location>
        <begin position="569"/>
        <end position="581"/>
    </location>
</feature>
<keyword evidence="3" id="KW-1185">Reference proteome</keyword>
<feature type="compositionally biased region" description="Basic and acidic residues" evidence="1">
    <location>
        <begin position="604"/>
        <end position="613"/>
    </location>
</feature>
<sequence length="629" mass="71208">MSSQQLVCAPHRRLAWLVIEAKHVYEQFPAELSQQEWLKMKLHERDNLVMARTHSVASLSAALDKVPQAAHAQTFRTGCMDGKAKEMFAPDKDKLIGQIVEEGQEVLRQLRETQTLQSTQSPSVKKQYFGHGFYSMAVMSVPVGRLAPTGGPESTPDKTPIIYASLDSNGTVHFTASNKQNVKLTNVLFSQQAINLGWEKEIKYRRTAATVLAKAHVLAPPPASFPEIKVALEDQRHVPLLLMQLSRLGHLGKVNTTFVKEAQAEHDRLWARWTPKLNKFFAVIRGDERAFPSLLVRAAATLHSLAQLDATLTEILDFPGLDRWLWLTMREVVDLSTERPTFLLKDRAGWEEWVGGVTPWEVRADRDCKHVDVFQQSDLAGLRELCPIAANRPVELAMPAREVLGRGILACNFAPQASSGDIYRALTPTWTIHYQRAMEEMFGGREIPPIPTQPHIPQAPEQLVGSAPELVVCAVYNAVIHRYSDGRPEGSTYIVIQWFKELYQAFKSRDNDRFRELIRLHKRWEADGTLVVNEETTGLQGPDLDQRRFEYHAGLGEDVTNPSDYRWDRSEKRRRMDDKKMALSGKAPAKREKNVLYTDGQGNVHDKSGKHYEQQPVDEGDLDDFTRQG</sequence>
<evidence type="ECO:0000313" key="3">
    <source>
        <dbReference type="Proteomes" id="UP001140560"/>
    </source>
</evidence>
<evidence type="ECO:0000313" key="2">
    <source>
        <dbReference type="EMBL" id="KAJ4361892.1"/>
    </source>
</evidence>
<dbReference type="EMBL" id="JAPEUY010000022">
    <property type="protein sequence ID" value="KAJ4361892.1"/>
    <property type="molecule type" value="Genomic_DNA"/>
</dbReference>